<keyword evidence="10" id="KW-0732">Signal</keyword>
<keyword evidence="5 9" id="KW-0798">TonB box</keyword>
<evidence type="ECO:0000256" key="6">
    <source>
        <dbReference type="ARBA" id="ARBA00023136"/>
    </source>
</evidence>
<evidence type="ECO:0000256" key="1">
    <source>
        <dbReference type="ARBA" id="ARBA00004571"/>
    </source>
</evidence>
<feature type="chain" id="PRO_5045261474" evidence="10">
    <location>
        <begin position="29"/>
        <end position="807"/>
    </location>
</feature>
<comment type="caution">
    <text evidence="13">The sequence shown here is derived from an EMBL/GenBank/DDBJ whole genome shotgun (WGS) entry which is preliminary data.</text>
</comment>
<comment type="subcellular location">
    <subcellularLocation>
        <location evidence="1 8">Cell outer membrane</location>
        <topology evidence="1 8">Multi-pass membrane protein</topology>
    </subcellularLocation>
</comment>
<evidence type="ECO:0000259" key="11">
    <source>
        <dbReference type="Pfam" id="PF00593"/>
    </source>
</evidence>
<evidence type="ECO:0000256" key="3">
    <source>
        <dbReference type="ARBA" id="ARBA00022452"/>
    </source>
</evidence>
<dbReference type="InterPro" id="IPR012910">
    <property type="entry name" value="Plug_dom"/>
</dbReference>
<evidence type="ECO:0000256" key="2">
    <source>
        <dbReference type="ARBA" id="ARBA00022448"/>
    </source>
</evidence>
<dbReference type="Gene3D" id="2.40.170.20">
    <property type="entry name" value="TonB-dependent receptor, beta-barrel domain"/>
    <property type="match status" value="1"/>
</dbReference>
<dbReference type="InterPro" id="IPR000531">
    <property type="entry name" value="Beta-barrel_TonB"/>
</dbReference>
<reference evidence="14" key="1">
    <citation type="journal article" date="2019" name="Int. J. Syst. Evol. Microbiol.">
        <title>The Global Catalogue of Microorganisms (GCM) 10K type strain sequencing project: providing services to taxonomists for standard genome sequencing and annotation.</title>
        <authorList>
            <consortium name="The Broad Institute Genomics Platform"/>
            <consortium name="The Broad Institute Genome Sequencing Center for Infectious Disease"/>
            <person name="Wu L."/>
            <person name="Ma J."/>
        </authorList>
    </citation>
    <scope>NUCLEOTIDE SEQUENCE [LARGE SCALE GENOMIC DNA]</scope>
    <source>
        <strain evidence="14">CCM 7950</strain>
    </source>
</reference>
<keyword evidence="7 8" id="KW-0998">Cell outer membrane</keyword>
<comment type="similarity">
    <text evidence="8 9">Belongs to the TonB-dependent receptor family.</text>
</comment>
<dbReference type="Pfam" id="PF00593">
    <property type="entry name" value="TonB_dep_Rec_b-barrel"/>
    <property type="match status" value="1"/>
</dbReference>
<dbReference type="SUPFAM" id="SSF56935">
    <property type="entry name" value="Porins"/>
    <property type="match status" value="1"/>
</dbReference>
<keyword evidence="6 8" id="KW-0472">Membrane</keyword>
<dbReference type="InterPro" id="IPR039426">
    <property type="entry name" value="TonB-dep_rcpt-like"/>
</dbReference>
<accession>A0ABW4NQH1</accession>
<evidence type="ECO:0000256" key="4">
    <source>
        <dbReference type="ARBA" id="ARBA00022692"/>
    </source>
</evidence>
<evidence type="ECO:0000313" key="13">
    <source>
        <dbReference type="EMBL" id="MFD1804864.1"/>
    </source>
</evidence>
<dbReference type="EMBL" id="JBHUFP010000001">
    <property type="protein sequence ID" value="MFD1804864.1"/>
    <property type="molecule type" value="Genomic_DNA"/>
</dbReference>
<dbReference type="InterPro" id="IPR037066">
    <property type="entry name" value="Plug_dom_sf"/>
</dbReference>
<protein>
    <submittedName>
        <fullName evidence="13">TonB-dependent receptor</fullName>
    </submittedName>
</protein>
<dbReference type="PANTHER" id="PTHR30069">
    <property type="entry name" value="TONB-DEPENDENT OUTER MEMBRANE RECEPTOR"/>
    <property type="match status" value="1"/>
</dbReference>
<evidence type="ECO:0000256" key="9">
    <source>
        <dbReference type="RuleBase" id="RU003357"/>
    </source>
</evidence>
<dbReference type="Gene3D" id="2.170.130.10">
    <property type="entry name" value="TonB-dependent receptor, plug domain"/>
    <property type="match status" value="1"/>
</dbReference>
<evidence type="ECO:0000259" key="12">
    <source>
        <dbReference type="Pfam" id="PF07715"/>
    </source>
</evidence>
<feature type="domain" description="TonB-dependent receptor plug" evidence="12">
    <location>
        <begin position="65"/>
        <end position="160"/>
    </location>
</feature>
<dbReference type="InterPro" id="IPR036942">
    <property type="entry name" value="Beta-barrel_TonB_sf"/>
</dbReference>
<proteinExistence type="inferred from homology"/>
<keyword evidence="2 8" id="KW-0813">Transport</keyword>
<organism evidence="13 14">
    <name type="scientific">Pasteurella oralis</name>
    <dbReference type="NCBI Taxonomy" id="1071947"/>
    <lineage>
        <taxon>Bacteria</taxon>
        <taxon>Pseudomonadati</taxon>
        <taxon>Pseudomonadota</taxon>
        <taxon>Gammaproteobacteria</taxon>
        <taxon>Pasteurellales</taxon>
        <taxon>Pasteurellaceae</taxon>
        <taxon>Pasteurella</taxon>
    </lineage>
</organism>
<dbReference type="PANTHER" id="PTHR30069:SF40">
    <property type="entry name" value="TONB-DEPENDENT RECEPTOR NMB0964-RELATED"/>
    <property type="match status" value="1"/>
</dbReference>
<evidence type="ECO:0000313" key="14">
    <source>
        <dbReference type="Proteomes" id="UP001597420"/>
    </source>
</evidence>
<sequence length="807" mass="90942">MYHQQVNYKLKPITVLLSALFATSPLFANSQNEEVILLDEISVTSNIAVFSSDPLSGSPKLNDIVVNKKALKARSSTLGNALAGELSVHSNQFGGGASAPVIRGQEGVRLKILQNGSDVIDMSQLSPDHAIGVDTLLAEQVEIVRGASTLLYATASPAGVVNVIDRRIPTQVPEKGYEVDLNTRYNTNSHEKLATTGISAGLGKHIALRFEGLVRDSENYRVPGFKLGQTLNYVPDTQNKTKASNYGISFIGERGYLGFAYNERREKYGLPGHNHKLDSCSAHIFGGNLRHNYYLGLYPHLMDDTDLVNTHFHCGYGHENDGKHSHDNPYGHDHDHTVGGPFVDSQSKRYDIRAELKQPIKGLDKVKFSYSETRYKHNERDADIPINLFKNNGYNVRVEFFHTPVGDLTGVWGAQYQTQTSSANIPRIPPCSLNATDPCHKKKKRDPLKIREGARKHWALIENTQEQLSFFAVEQLRWQDFLFEAGLRTEKQQIKIDHDTKAIAKLKESIEGCNKNNFFYDPRNCKPGSYPAPDLSTYNDRATSYSGAVSWNFTPDYTLSFTYSHNERHPTPMELYYHGKHLATVSFEHGNRYLRKEVSDNFELGLGYLGEKLSYTVNIYYNDFKNRIFNQTLSKSGNLSLNRYNQSKAIYYGAEGRIDYAFTPDLKMGLFGDYVRGKLFDLPPTYEVEHASETQRPVAQPDQNAPRVPPARLGFRAKMQVTDNLASSLEYTYVYQQHKVAPLENATAAHSLLNMGLNYSRTIGKVDYQLFVEGNNLLNRKIYSHTSFLPFVPQMGRNFTLGLNIHF</sequence>
<feature type="signal peptide" evidence="10">
    <location>
        <begin position="1"/>
        <end position="28"/>
    </location>
</feature>
<evidence type="ECO:0000256" key="5">
    <source>
        <dbReference type="ARBA" id="ARBA00023077"/>
    </source>
</evidence>
<evidence type="ECO:0000256" key="7">
    <source>
        <dbReference type="ARBA" id="ARBA00023237"/>
    </source>
</evidence>
<evidence type="ECO:0000256" key="8">
    <source>
        <dbReference type="PROSITE-ProRule" id="PRU01360"/>
    </source>
</evidence>
<keyword evidence="4 8" id="KW-0812">Transmembrane</keyword>
<dbReference type="RefSeq" id="WP_379094951.1">
    <property type="nucleotide sequence ID" value="NZ_JBHUFP010000001.1"/>
</dbReference>
<evidence type="ECO:0000256" key="10">
    <source>
        <dbReference type="SAM" id="SignalP"/>
    </source>
</evidence>
<dbReference type="PROSITE" id="PS52016">
    <property type="entry name" value="TONB_DEPENDENT_REC_3"/>
    <property type="match status" value="1"/>
</dbReference>
<gene>
    <name evidence="13" type="ORF">ACFSAV_00480</name>
</gene>
<dbReference type="Proteomes" id="UP001597420">
    <property type="component" value="Unassembled WGS sequence"/>
</dbReference>
<keyword evidence="14" id="KW-1185">Reference proteome</keyword>
<keyword evidence="3 8" id="KW-1134">Transmembrane beta strand</keyword>
<dbReference type="Pfam" id="PF07715">
    <property type="entry name" value="Plug"/>
    <property type="match status" value="1"/>
</dbReference>
<feature type="domain" description="TonB-dependent receptor-like beta-barrel" evidence="11">
    <location>
        <begin position="313"/>
        <end position="777"/>
    </location>
</feature>
<keyword evidence="13" id="KW-0675">Receptor</keyword>
<name>A0ABW4NQH1_9PAST</name>